<dbReference type="Gene3D" id="3.60.40.10">
    <property type="entry name" value="PPM-type phosphatase domain"/>
    <property type="match status" value="1"/>
</dbReference>
<feature type="transmembrane region" description="Helical" evidence="2">
    <location>
        <begin position="146"/>
        <end position="166"/>
    </location>
</feature>
<feature type="transmembrane region" description="Helical" evidence="2">
    <location>
        <begin position="43"/>
        <end position="64"/>
    </location>
</feature>
<dbReference type="Gene3D" id="3.30.450.20">
    <property type="entry name" value="PAS domain"/>
    <property type="match status" value="1"/>
</dbReference>
<dbReference type="PANTHER" id="PTHR43156:SF2">
    <property type="entry name" value="STAGE II SPORULATION PROTEIN E"/>
    <property type="match status" value="1"/>
</dbReference>
<dbReference type="Proteomes" id="UP000217065">
    <property type="component" value="Unassembled WGS sequence"/>
</dbReference>
<keyword evidence="5" id="KW-1185">Reference proteome</keyword>
<feature type="transmembrane region" description="Helical" evidence="2">
    <location>
        <begin position="178"/>
        <end position="199"/>
    </location>
</feature>
<evidence type="ECO:0000313" key="5">
    <source>
        <dbReference type="Proteomes" id="UP000217065"/>
    </source>
</evidence>
<evidence type="ECO:0000259" key="3">
    <source>
        <dbReference type="PROSITE" id="PS50112"/>
    </source>
</evidence>
<dbReference type="InterPro" id="IPR036457">
    <property type="entry name" value="PPM-type-like_dom_sf"/>
</dbReference>
<sequence>MLGYEETDSPAYMLIYMLMTILSSFLALMIAVQAWLYTRIGDAYNNLILAGIFLAIGVFDVLHLMTMPGMPASAFTSLDMSREYWFIARLTELLMLVVLILQKRQTIQLSHFKGASITLSIFYIISIVMLTIVLNEVRPEGLNIQAIIRSGVVVLALCHIGLVAWLKFGKKGLRLSNFENSFILPIALYYMFFYLILLAGEPGHITYITAHLIKFGALGYLFVLLYIQFGEKPYREIERLSATYERFLNTVGEGIFGVDLQGRLTFINDAASKMLGFRRDELVGRLLHPIIHHTKRNGKPHYIEDSPIYLSLETAEFSFIAEDQFWRKDGTAFPIEYFVQPVLEQGKIQGVLVTFKDITEPLKLKELEQVHQAVQVEIGLAAKVQQDLFDAMERTNLPLDMGVVSQAYKELNGDFYTVIPHEGELIFSVADVSGKGLPAAIQMTMMQFAMELRESPAAVLGQINTFSYTYMESSRFITMFNGRYNQQTRTLCYSSAGHEPGILYNRLTGKFKELMPTGPILGIIEQASFAEQHIQLEEGDILVLFTDGLTERKKNKTDDGEILRQALEQVDKSLPAAELAQTLFDRINALEPLPVEDDQTLLILKA</sequence>
<proteinExistence type="predicted"/>
<dbReference type="SUPFAM" id="SSF81606">
    <property type="entry name" value="PP2C-like"/>
    <property type="match status" value="1"/>
</dbReference>
<dbReference type="PROSITE" id="PS50112">
    <property type="entry name" value="PAS"/>
    <property type="match status" value="1"/>
</dbReference>
<feature type="transmembrane region" description="Helical" evidence="2">
    <location>
        <begin position="114"/>
        <end position="134"/>
    </location>
</feature>
<dbReference type="NCBIfam" id="TIGR00229">
    <property type="entry name" value="sensory_box"/>
    <property type="match status" value="1"/>
</dbReference>
<reference evidence="4 5" key="1">
    <citation type="submission" date="2017-07" db="EMBL/GenBank/DDBJ databases">
        <title>Tetzosporium hominis gen.nov. sp.nov.</title>
        <authorList>
            <person name="Tetz G."/>
            <person name="Tetz V."/>
        </authorList>
    </citation>
    <scope>NUCLEOTIDE SEQUENCE [LARGE SCALE GENOMIC DNA]</scope>
    <source>
        <strain evidence="4 5">VT-49</strain>
    </source>
</reference>
<dbReference type="InterPro" id="IPR013767">
    <property type="entry name" value="PAS_fold"/>
</dbReference>
<gene>
    <name evidence="4" type="ORF">CF394_09705</name>
</gene>
<dbReference type="RefSeq" id="WP_094943306.1">
    <property type="nucleotide sequence ID" value="NZ_NOKQ01000220.1"/>
</dbReference>
<dbReference type="PANTHER" id="PTHR43156">
    <property type="entry name" value="STAGE II SPORULATION PROTEIN E-RELATED"/>
    <property type="match status" value="1"/>
</dbReference>
<dbReference type="InterPro" id="IPR000014">
    <property type="entry name" value="PAS"/>
</dbReference>
<evidence type="ECO:0000256" key="2">
    <source>
        <dbReference type="SAM" id="Phobius"/>
    </source>
</evidence>
<feature type="domain" description="PAS" evidence="3">
    <location>
        <begin position="240"/>
        <end position="292"/>
    </location>
</feature>
<dbReference type="SUPFAM" id="SSF55785">
    <property type="entry name" value="PYP-like sensor domain (PAS domain)"/>
    <property type="match status" value="1"/>
</dbReference>
<evidence type="ECO:0000313" key="4">
    <source>
        <dbReference type="EMBL" id="OZS77485.1"/>
    </source>
</evidence>
<dbReference type="CDD" id="cd00130">
    <property type="entry name" value="PAS"/>
    <property type="match status" value="1"/>
</dbReference>
<dbReference type="InterPro" id="IPR033425">
    <property type="entry name" value="MASE3"/>
</dbReference>
<dbReference type="SMART" id="SM00091">
    <property type="entry name" value="PAS"/>
    <property type="match status" value="1"/>
</dbReference>
<dbReference type="GO" id="GO:0016791">
    <property type="term" value="F:phosphatase activity"/>
    <property type="evidence" value="ECO:0007669"/>
    <property type="project" value="TreeGrafter"/>
</dbReference>
<dbReference type="SMART" id="SM00331">
    <property type="entry name" value="PP2C_SIG"/>
    <property type="match status" value="1"/>
</dbReference>
<name>A0A264W1Q4_9BACL</name>
<dbReference type="Pfam" id="PF17159">
    <property type="entry name" value="MASE3"/>
    <property type="match status" value="1"/>
</dbReference>
<dbReference type="EMBL" id="NOKQ01000220">
    <property type="protein sequence ID" value="OZS77485.1"/>
    <property type="molecule type" value="Genomic_DNA"/>
</dbReference>
<keyword evidence="2" id="KW-0472">Membrane</keyword>
<dbReference type="AlphaFoldDB" id="A0A264W1Q4"/>
<keyword evidence="2" id="KW-0812">Transmembrane</keyword>
<dbReference type="OrthoDB" id="9759607at2"/>
<dbReference type="InterPro" id="IPR001610">
    <property type="entry name" value="PAC"/>
</dbReference>
<feature type="transmembrane region" description="Helical" evidence="2">
    <location>
        <begin position="12"/>
        <end position="36"/>
    </location>
</feature>
<comment type="caution">
    <text evidence="4">The sequence shown here is derived from an EMBL/GenBank/DDBJ whole genome shotgun (WGS) entry which is preliminary data.</text>
</comment>
<dbReference type="InterPro" id="IPR001932">
    <property type="entry name" value="PPM-type_phosphatase-like_dom"/>
</dbReference>
<keyword evidence="1" id="KW-0378">Hydrolase</keyword>
<dbReference type="SMART" id="SM00086">
    <property type="entry name" value="PAC"/>
    <property type="match status" value="1"/>
</dbReference>
<evidence type="ECO:0000256" key="1">
    <source>
        <dbReference type="ARBA" id="ARBA00022801"/>
    </source>
</evidence>
<feature type="transmembrane region" description="Helical" evidence="2">
    <location>
        <begin position="205"/>
        <end position="227"/>
    </location>
</feature>
<dbReference type="Pfam" id="PF00989">
    <property type="entry name" value="PAS"/>
    <property type="match status" value="1"/>
</dbReference>
<keyword evidence="2" id="KW-1133">Transmembrane helix</keyword>
<protein>
    <recommendedName>
        <fullName evidence="3">PAS domain-containing protein</fullName>
    </recommendedName>
</protein>
<accession>A0A264W1Q4</accession>
<organism evidence="4 5">
    <name type="scientific">Tetzosporium hominis</name>
    <dbReference type="NCBI Taxonomy" id="2020506"/>
    <lineage>
        <taxon>Bacteria</taxon>
        <taxon>Bacillati</taxon>
        <taxon>Bacillota</taxon>
        <taxon>Bacilli</taxon>
        <taxon>Bacillales</taxon>
        <taxon>Caryophanaceae</taxon>
        <taxon>Tetzosporium</taxon>
    </lineage>
</organism>
<dbReference type="GO" id="GO:0006355">
    <property type="term" value="P:regulation of DNA-templated transcription"/>
    <property type="evidence" value="ECO:0007669"/>
    <property type="project" value="InterPro"/>
</dbReference>
<dbReference type="InterPro" id="IPR052016">
    <property type="entry name" value="Bact_Sigma-Reg"/>
</dbReference>
<dbReference type="InterPro" id="IPR035965">
    <property type="entry name" value="PAS-like_dom_sf"/>
</dbReference>
<feature type="transmembrane region" description="Helical" evidence="2">
    <location>
        <begin position="84"/>
        <end position="102"/>
    </location>
</feature>
<dbReference type="Pfam" id="PF07228">
    <property type="entry name" value="SpoIIE"/>
    <property type="match status" value="1"/>
</dbReference>